<name>A0A9D4U7I0_ADICA</name>
<keyword evidence="3" id="KW-1185">Reference proteome</keyword>
<dbReference type="EMBL" id="JABFUD020000022">
    <property type="protein sequence ID" value="KAI5062780.1"/>
    <property type="molecule type" value="Genomic_DNA"/>
</dbReference>
<reference evidence="2" key="1">
    <citation type="submission" date="2021-01" db="EMBL/GenBank/DDBJ databases">
        <title>Adiantum capillus-veneris genome.</title>
        <authorList>
            <person name="Fang Y."/>
            <person name="Liao Q."/>
        </authorList>
    </citation>
    <scope>NUCLEOTIDE SEQUENCE</scope>
    <source>
        <strain evidence="2">H3</strain>
        <tissue evidence="2">Leaf</tissue>
    </source>
</reference>
<accession>A0A9D4U7I0</accession>
<organism evidence="2 3">
    <name type="scientific">Adiantum capillus-veneris</name>
    <name type="common">Maidenhair fern</name>
    <dbReference type="NCBI Taxonomy" id="13818"/>
    <lineage>
        <taxon>Eukaryota</taxon>
        <taxon>Viridiplantae</taxon>
        <taxon>Streptophyta</taxon>
        <taxon>Embryophyta</taxon>
        <taxon>Tracheophyta</taxon>
        <taxon>Polypodiopsida</taxon>
        <taxon>Polypodiidae</taxon>
        <taxon>Polypodiales</taxon>
        <taxon>Pteridineae</taxon>
        <taxon>Pteridaceae</taxon>
        <taxon>Vittarioideae</taxon>
        <taxon>Adiantum</taxon>
    </lineage>
</organism>
<evidence type="ECO:0000313" key="3">
    <source>
        <dbReference type="Proteomes" id="UP000886520"/>
    </source>
</evidence>
<dbReference type="AlphaFoldDB" id="A0A9D4U7I0"/>
<evidence type="ECO:0000313" key="2">
    <source>
        <dbReference type="EMBL" id="KAI5062780.1"/>
    </source>
</evidence>
<comment type="caution">
    <text evidence="2">The sequence shown here is derived from an EMBL/GenBank/DDBJ whole genome shotgun (WGS) entry which is preliminary data.</text>
</comment>
<sequence>MMIYDHINTQQLDLSMCRSHRGLVCCLFMTGPPVGQSNSWVQFAEPPKNNIFIFNPITRACKVLPMPAGFDLSWASISYREIGSRHHHNHAGCFDLALWRSSSTGHFKIAIMCSSSVRRASPDDSTKGLWREGSIPPRQNSHITARQASARSIDINIRPRFQGF</sequence>
<proteinExistence type="predicted"/>
<dbReference type="Proteomes" id="UP000886520">
    <property type="component" value="Chromosome 22"/>
</dbReference>
<feature type="region of interest" description="Disordered" evidence="1">
    <location>
        <begin position="124"/>
        <end position="143"/>
    </location>
</feature>
<evidence type="ECO:0000256" key="1">
    <source>
        <dbReference type="SAM" id="MobiDB-lite"/>
    </source>
</evidence>
<gene>
    <name evidence="2" type="ORF">GOP47_0023319</name>
</gene>
<protein>
    <submittedName>
        <fullName evidence="2">Uncharacterized protein</fullName>
    </submittedName>
</protein>